<dbReference type="Gene3D" id="3.40.470.10">
    <property type="entry name" value="Uracil-DNA glycosylase-like domain"/>
    <property type="match status" value="1"/>
</dbReference>
<dbReference type="OrthoDB" id="5290748at2"/>
<proteinExistence type="predicted"/>
<dbReference type="Proteomes" id="UP000295375">
    <property type="component" value="Unassembled WGS sequence"/>
</dbReference>
<organism evidence="1 2">
    <name type="scientific">Permianibacter aggregans</name>
    <dbReference type="NCBI Taxonomy" id="1510150"/>
    <lineage>
        <taxon>Bacteria</taxon>
        <taxon>Pseudomonadati</taxon>
        <taxon>Pseudomonadota</taxon>
        <taxon>Gammaproteobacteria</taxon>
        <taxon>Pseudomonadales</taxon>
        <taxon>Pseudomonadaceae</taxon>
        <taxon>Permianibacter</taxon>
    </lineage>
</organism>
<name>A0A4R6UI95_9GAMM</name>
<sequence length="207" mass="22351">MDVLQRLGIPRWQLRQPQGMAASDFPAQEPELTPSVPAQSLLAESEPVQRPPVASAVTPVAAPKLPVSTSRMQLRGRVLNAGADARCWVVACAEHNAQDRLLDIHQESGRLLAAMLKTLPFSSSLAMIGVERSEPLAELPVLLLLGDHSAKTVLGPDVPAPYRGRVHLLGGMQVVCTYHPAELRQNPTLKPLAWQDLQLLAGLVATH</sequence>
<comment type="caution">
    <text evidence="1">The sequence shown here is derived from an EMBL/GenBank/DDBJ whole genome shotgun (WGS) entry which is preliminary data.</text>
</comment>
<evidence type="ECO:0008006" key="3">
    <source>
        <dbReference type="Google" id="ProtNLM"/>
    </source>
</evidence>
<evidence type="ECO:0000313" key="1">
    <source>
        <dbReference type="EMBL" id="TDQ45776.1"/>
    </source>
</evidence>
<evidence type="ECO:0000313" key="2">
    <source>
        <dbReference type="Proteomes" id="UP000295375"/>
    </source>
</evidence>
<accession>A0A4R6UI95</accession>
<keyword evidence="2" id="KW-1185">Reference proteome</keyword>
<dbReference type="RefSeq" id="WP_133592322.1">
    <property type="nucleotide sequence ID" value="NZ_CP037953.1"/>
</dbReference>
<dbReference type="InterPro" id="IPR036895">
    <property type="entry name" value="Uracil-DNA_glycosylase-like_sf"/>
</dbReference>
<reference evidence="1 2" key="1">
    <citation type="submission" date="2019-03" db="EMBL/GenBank/DDBJ databases">
        <title>Genomic Encyclopedia of Type Strains, Phase IV (KMG-IV): sequencing the most valuable type-strain genomes for metagenomic binning, comparative biology and taxonomic classification.</title>
        <authorList>
            <person name="Goeker M."/>
        </authorList>
    </citation>
    <scope>NUCLEOTIDE SEQUENCE [LARGE SCALE GENOMIC DNA]</scope>
    <source>
        <strain evidence="1 2">DSM 103792</strain>
    </source>
</reference>
<dbReference type="EMBL" id="SNYM01000017">
    <property type="protein sequence ID" value="TDQ45776.1"/>
    <property type="molecule type" value="Genomic_DNA"/>
</dbReference>
<dbReference type="SUPFAM" id="SSF52141">
    <property type="entry name" value="Uracil-DNA glycosylase-like"/>
    <property type="match status" value="1"/>
</dbReference>
<gene>
    <name evidence="1" type="ORF">EV696_1179</name>
</gene>
<protein>
    <recommendedName>
        <fullName evidence="3">DNA polymerase</fullName>
    </recommendedName>
</protein>
<dbReference type="AlphaFoldDB" id="A0A4R6UI95"/>